<reference evidence="2 3" key="1">
    <citation type="journal article" date="2017" name="Int. J. Parasitol.">
        <title>The genome of the protozoan parasite Cystoisospora suis and a reverse vaccinology approach to identify vaccine candidates.</title>
        <authorList>
            <person name="Palmieri N."/>
            <person name="Shrestha A."/>
            <person name="Ruttkowski B."/>
            <person name="Beck T."/>
            <person name="Vogl C."/>
            <person name="Tomley F."/>
            <person name="Blake D.P."/>
            <person name="Joachim A."/>
        </authorList>
    </citation>
    <scope>NUCLEOTIDE SEQUENCE [LARGE SCALE GENOMIC DNA]</scope>
    <source>
        <strain evidence="2 3">Wien I</strain>
    </source>
</reference>
<accession>A0A2C6KUJ1</accession>
<proteinExistence type="predicted"/>
<comment type="caution">
    <text evidence="2">The sequence shown here is derived from an EMBL/GenBank/DDBJ whole genome shotgun (WGS) entry which is preliminary data.</text>
</comment>
<organism evidence="2 3">
    <name type="scientific">Cystoisospora suis</name>
    <dbReference type="NCBI Taxonomy" id="483139"/>
    <lineage>
        <taxon>Eukaryota</taxon>
        <taxon>Sar</taxon>
        <taxon>Alveolata</taxon>
        <taxon>Apicomplexa</taxon>
        <taxon>Conoidasida</taxon>
        <taxon>Coccidia</taxon>
        <taxon>Eucoccidiorida</taxon>
        <taxon>Eimeriorina</taxon>
        <taxon>Sarcocystidae</taxon>
        <taxon>Cystoisospora</taxon>
    </lineage>
</organism>
<dbReference type="EMBL" id="MIGC01003155">
    <property type="protein sequence ID" value="PHJ19862.1"/>
    <property type="molecule type" value="Genomic_DNA"/>
</dbReference>
<keyword evidence="3" id="KW-1185">Reference proteome</keyword>
<evidence type="ECO:0000313" key="2">
    <source>
        <dbReference type="EMBL" id="PHJ19862.1"/>
    </source>
</evidence>
<dbReference type="VEuPathDB" id="ToxoDB:CSUI_006311"/>
<name>A0A2C6KUJ1_9APIC</name>
<dbReference type="AlphaFoldDB" id="A0A2C6KUJ1"/>
<feature type="signal peptide" evidence="1">
    <location>
        <begin position="1"/>
        <end position="20"/>
    </location>
</feature>
<evidence type="ECO:0000256" key="1">
    <source>
        <dbReference type="SAM" id="SignalP"/>
    </source>
</evidence>
<dbReference type="GeneID" id="94429685"/>
<keyword evidence="1" id="KW-0732">Signal</keyword>
<gene>
    <name evidence="2" type="ORF">CSUI_006311</name>
</gene>
<evidence type="ECO:0000313" key="3">
    <source>
        <dbReference type="Proteomes" id="UP000221165"/>
    </source>
</evidence>
<feature type="chain" id="PRO_5012948425" description="Secreted protein" evidence="1">
    <location>
        <begin position="21"/>
        <end position="62"/>
    </location>
</feature>
<dbReference type="RefSeq" id="XP_067921555.1">
    <property type="nucleotide sequence ID" value="XM_068066474.1"/>
</dbReference>
<evidence type="ECO:0008006" key="4">
    <source>
        <dbReference type="Google" id="ProtNLM"/>
    </source>
</evidence>
<dbReference type="Proteomes" id="UP000221165">
    <property type="component" value="Unassembled WGS sequence"/>
</dbReference>
<sequence>MIKWGKKLEVSLLLFACTLSRDCTFGIKTVQATFSIDRQEAQGRLSRSFFYSYRFRCVEVDL</sequence>
<protein>
    <recommendedName>
        <fullName evidence="4">Secreted protein</fullName>
    </recommendedName>
</protein>